<proteinExistence type="predicted"/>
<evidence type="ECO:0000256" key="1">
    <source>
        <dbReference type="SAM" id="MobiDB-lite"/>
    </source>
</evidence>
<accession>A0ABY7FI61</accession>
<evidence type="ECO:0000313" key="3">
    <source>
        <dbReference type="Proteomes" id="UP001164746"/>
    </source>
</evidence>
<protein>
    <submittedName>
        <fullName evidence="2">Uncharacterized protein</fullName>
    </submittedName>
</protein>
<feature type="compositionally biased region" description="Basic residues" evidence="1">
    <location>
        <begin position="294"/>
        <end position="306"/>
    </location>
</feature>
<reference evidence="2" key="1">
    <citation type="submission" date="2022-11" db="EMBL/GenBank/DDBJ databases">
        <title>Centuries of genome instability and evolution in soft-shell clam transmissible cancer (bioRxiv).</title>
        <authorList>
            <person name="Hart S.F.M."/>
            <person name="Yonemitsu M.A."/>
            <person name="Giersch R.M."/>
            <person name="Beal B.F."/>
            <person name="Arriagada G."/>
            <person name="Davis B.W."/>
            <person name="Ostrander E.A."/>
            <person name="Goff S.P."/>
            <person name="Metzger M.J."/>
        </authorList>
    </citation>
    <scope>NUCLEOTIDE SEQUENCE</scope>
    <source>
        <strain evidence="2">MELC-2E11</strain>
        <tissue evidence="2">Siphon/mantle</tissue>
    </source>
</reference>
<evidence type="ECO:0000313" key="2">
    <source>
        <dbReference type="EMBL" id="WAR21780.1"/>
    </source>
</evidence>
<sequence>MKESYKDSKAKFIGNKSCQVCHPRGSGVLHLKSQACFNDNDLSDKPQLIYNLDETGIQPEHRPPNILAPKNGKHATLGTTMSFKSGNYLPPYFVYKGKRFNTDLTKGRTPGAGFTMSESVGRTSEYYSVCPPRAHLTRAPAPGCGYLWSIQSHYNSKCASFMRDNKGQVVTRYQLTELACRAYLCAMSPVNLVSAFRKAGIFPFTQFAVDIDKLYPSEIYKDSTPLQKVASLKAGKESLDRYLLPKVETAAQKIRAHVISRNNHSQTHKKPEAGVYEENKENKQPKAKPEKKAAAKKKGKKHKPALRKALTFSPKPSTSGLGRMRVTGSPLYDNEESVSESDVCCVCKHFSPLNLNSKPYLKIMGFL</sequence>
<organism evidence="2 3">
    <name type="scientific">Mya arenaria</name>
    <name type="common">Soft-shell clam</name>
    <dbReference type="NCBI Taxonomy" id="6604"/>
    <lineage>
        <taxon>Eukaryota</taxon>
        <taxon>Metazoa</taxon>
        <taxon>Spiralia</taxon>
        <taxon>Lophotrochozoa</taxon>
        <taxon>Mollusca</taxon>
        <taxon>Bivalvia</taxon>
        <taxon>Autobranchia</taxon>
        <taxon>Heteroconchia</taxon>
        <taxon>Euheterodonta</taxon>
        <taxon>Imparidentia</taxon>
        <taxon>Neoheterodontei</taxon>
        <taxon>Myida</taxon>
        <taxon>Myoidea</taxon>
        <taxon>Myidae</taxon>
        <taxon>Mya</taxon>
    </lineage>
</organism>
<feature type="region of interest" description="Disordered" evidence="1">
    <location>
        <begin position="257"/>
        <end position="328"/>
    </location>
</feature>
<feature type="compositionally biased region" description="Basic and acidic residues" evidence="1">
    <location>
        <begin position="269"/>
        <end position="293"/>
    </location>
</feature>
<gene>
    <name evidence="2" type="ORF">MAR_015754</name>
</gene>
<name>A0ABY7FI61_MYAAR</name>
<keyword evidence="3" id="KW-1185">Reference proteome</keyword>
<dbReference type="EMBL" id="CP111023">
    <property type="protein sequence ID" value="WAR21780.1"/>
    <property type="molecule type" value="Genomic_DNA"/>
</dbReference>
<dbReference type="Proteomes" id="UP001164746">
    <property type="component" value="Chromosome 12"/>
</dbReference>